<evidence type="ECO:0000313" key="4">
    <source>
        <dbReference type="EMBL" id="OGK41013.1"/>
    </source>
</evidence>
<dbReference type="GO" id="GO:0005576">
    <property type="term" value="C:extracellular region"/>
    <property type="evidence" value="ECO:0007669"/>
    <property type="project" value="UniProtKB-SubCell"/>
</dbReference>
<reference evidence="4 5" key="1">
    <citation type="journal article" date="2016" name="Nat. Commun.">
        <title>Thousands of microbial genomes shed light on interconnected biogeochemical processes in an aquifer system.</title>
        <authorList>
            <person name="Anantharaman K."/>
            <person name="Brown C.T."/>
            <person name="Hug L.A."/>
            <person name="Sharon I."/>
            <person name="Castelle C.J."/>
            <person name="Probst A.J."/>
            <person name="Thomas B.C."/>
            <person name="Singh A."/>
            <person name="Wilkins M.J."/>
            <person name="Karaoz U."/>
            <person name="Brodie E.L."/>
            <person name="Williams K.H."/>
            <person name="Hubbard S.S."/>
            <person name="Banfield J.F."/>
        </authorList>
    </citation>
    <scope>NUCLEOTIDE SEQUENCE [LARGE SCALE GENOMIC DNA]</scope>
</reference>
<dbReference type="GO" id="GO:0016810">
    <property type="term" value="F:hydrolase activity, acting on carbon-nitrogen (but not peptide) bonds"/>
    <property type="evidence" value="ECO:0007669"/>
    <property type="project" value="InterPro"/>
</dbReference>
<dbReference type="PANTHER" id="PTHR34216">
    <property type="match status" value="1"/>
</dbReference>
<dbReference type="CDD" id="cd10918">
    <property type="entry name" value="CE4_NodB_like_5s_6s"/>
    <property type="match status" value="1"/>
</dbReference>
<dbReference type="Pfam" id="PF01522">
    <property type="entry name" value="Polysacc_deac_1"/>
    <property type="match status" value="1"/>
</dbReference>
<evidence type="ECO:0000256" key="1">
    <source>
        <dbReference type="ARBA" id="ARBA00004613"/>
    </source>
</evidence>
<dbReference type="Proteomes" id="UP000177698">
    <property type="component" value="Unassembled WGS sequence"/>
</dbReference>
<dbReference type="EMBL" id="MGAG01000016">
    <property type="protein sequence ID" value="OGK41013.1"/>
    <property type="molecule type" value="Genomic_DNA"/>
</dbReference>
<dbReference type="SUPFAM" id="SSF88713">
    <property type="entry name" value="Glycoside hydrolase/deacetylase"/>
    <property type="match status" value="1"/>
</dbReference>
<name>A0A1F7ICC1_9BACT</name>
<keyword evidence="2" id="KW-0732">Signal</keyword>
<accession>A0A1F7ICC1</accession>
<dbReference type="InterPro" id="IPR002509">
    <property type="entry name" value="NODB_dom"/>
</dbReference>
<dbReference type="SUPFAM" id="SSF56112">
    <property type="entry name" value="Protein kinase-like (PK-like)"/>
    <property type="match status" value="1"/>
</dbReference>
<organism evidence="4 5">
    <name type="scientific">Candidatus Roizmanbacteria bacterium RIFCSPLOWO2_01_FULL_37_12</name>
    <dbReference type="NCBI Taxonomy" id="1802056"/>
    <lineage>
        <taxon>Bacteria</taxon>
        <taxon>Candidatus Roizmaniibacteriota</taxon>
    </lineage>
</organism>
<dbReference type="InterPro" id="IPR011330">
    <property type="entry name" value="Glyco_hydro/deAcase_b/a-brl"/>
</dbReference>
<dbReference type="InterPro" id="IPR051398">
    <property type="entry name" value="Polysacch_Deacetylase"/>
</dbReference>
<dbReference type="AlphaFoldDB" id="A0A1F7ICC1"/>
<protein>
    <recommendedName>
        <fullName evidence="3">NodB homology domain-containing protein</fullName>
    </recommendedName>
</protein>
<dbReference type="Gene3D" id="3.20.20.370">
    <property type="entry name" value="Glycoside hydrolase/deacetylase"/>
    <property type="match status" value="1"/>
</dbReference>
<evidence type="ECO:0000256" key="2">
    <source>
        <dbReference type="ARBA" id="ARBA00022729"/>
    </source>
</evidence>
<comment type="subcellular location">
    <subcellularLocation>
        <location evidence="1">Secreted</location>
    </subcellularLocation>
</comment>
<comment type="caution">
    <text evidence="4">The sequence shown here is derived from an EMBL/GenBank/DDBJ whole genome shotgun (WGS) entry which is preliminary data.</text>
</comment>
<dbReference type="PROSITE" id="PS51677">
    <property type="entry name" value="NODB"/>
    <property type="match status" value="1"/>
</dbReference>
<dbReference type="STRING" id="1802056.A2954_06665"/>
<evidence type="ECO:0000313" key="5">
    <source>
        <dbReference type="Proteomes" id="UP000177698"/>
    </source>
</evidence>
<feature type="domain" description="NodB homology" evidence="3">
    <location>
        <begin position="416"/>
        <end position="606"/>
    </location>
</feature>
<dbReference type="PANTHER" id="PTHR34216:SF3">
    <property type="entry name" value="POLY-BETA-1,6-N-ACETYL-D-GLUCOSAMINE N-DEACETYLASE"/>
    <property type="match status" value="1"/>
</dbReference>
<proteinExistence type="predicted"/>
<sequence>MSHFLTLNQYLLGSLFNIFEFAYSKLFWDRNLQSQIDLSKFKFIKSLNKYADVKDNFEVSLRRFKDNEYVITKKLLFRFKNLKYRQILNEASILKLIERKNKNGFKNNDVKFPGLINLIQAKNEVVLFREYINGKSLKHFNNEYKESIIEKVLDKLELISSNLSSTELKILPKRSPGYMILLIPWYFIRALIKNPKNLSIYLNSFFQFYSSCLLGQILRPKYLFSHRDLHSDNIFIDKNTPYIFDLEICSLAEKDTDLAIVSRYFLNEIGTGRMFNLIKKRIETQKDKKRFMRLTLFYTLQILANENKNDKYYIEADKYLSFLISEVKTKLLIHNKTLFHYLNIYFLEIINLLNYLISKKYSRKIKPTILCYHSIDNSNWMFSLSFNNFKKQIEYLTNTYKVVSLSDLLKGQPGTNKIAITFDDGYKNIIDQVVPLFKKLNLPACIFVIGDNLTVNRYELGTNEKLLRIEEIKILKSLGWEIGFHSKTHANFNNMTVSQLKEEIINGKKELEKKLGFSINYFAYPKGYYSNKVIEIIKEGLFTAAFTVDGGHLKKNSGNFTLNRIIIDNTYDLNQIKGLLSPAGLLFNNFLMNIVKLKERLNLSRK</sequence>
<dbReference type="InterPro" id="IPR011009">
    <property type="entry name" value="Kinase-like_dom_sf"/>
</dbReference>
<evidence type="ECO:0000259" key="3">
    <source>
        <dbReference type="PROSITE" id="PS51677"/>
    </source>
</evidence>
<dbReference type="GO" id="GO:0005975">
    <property type="term" value="P:carbohydrate metabolic process"/>
    <property type="evidence" value="ECO:0007669"/>
    <property type="project" value="InterPro"/>
</dbReference>
<gene>
    <name evidence="4" type="ORF">A2954_06665</name>
</gene>